<protein>
    <submittedName>
        <fullName evidence="2">Uncharacterized protein</fullName>
    </submittedName>
</protein>
<accession>A0ABR8X7L3</accession>
<dbReference type="Proteomes" id="UP000640930">
    <property type="component" value="Unassembled WGS sequence"/>
</dbReference>
<keyword evidence="1" id="KW-1133">Transmembrane helix</keyword>
<gene>
    <name evidence="2" type="ORF">H9636_00770</name>
</gene>
<reference evidence="2 3" key="1">
    <citation type="submission" date="2020-08" db="EMBL/GenBank/DDBJ databases">
        <title>A Genomic Blueprint of the Chicken Gut Microbiome.</title>
        <authorList>
            <person name="Gilroy R."/>
            <person name="Ravi A."/>
            <person name="Getino M."/>
            <person name="Pursley I."/>
            <person name="Horton D.L."/>
            <person name="Alikhan N.-F."/>
            <person name="Baker D."/>
            <person name="Gharbi K."/>
            <person name="Hall N."/>
            <person name="Watson M."/>
            <person name="Adriaenssens E.M."/>
            <person name="Foster-Nyarko E."/>
            <person name="Jarju S."/>
            <person name="Secka A."/>
            <person name="Antonio M."/>
            <person name="Oren A."/>
            <person name="Chaudhuri R."/>
            <person name="La Ragione R.M."/>
            <person name="Hildebrand F."/>
            <person name="Pallen M.J."/>
        </authorList>
    </citation>
    <scope>NUCLEOTIDE SEQUENCE [LARGE SCALE GENOMIC DNA]</scope>
    <source>
        <strain evidence="2 3">Re31</strain>
    </source>
</reference>
<keyword evidence="1" id="KW-0812">Transmembrane</keyword>
<sequence length="100" mass="11230">MLKVILELIRILAVCLILGSIMSAIMNIVYRLFSVDITNTNGAFLVGIAIFILLFVLYRNKLQFSGWFYDGRGKTKLSKKVSGSLISFSILLFVLAPFIH</sequence>
<keyword evidence="1" id="KW-0472">Membrane</keyword>
<comment type="caution">
    <text evidence="2">The sequence shown here is derived from an EMBL/GenBank/DDBJ whole genome shotgun (WGS) entry which is preliminary data.</text>
</comment>
<feature type="transmembrane region" description="Helical" evidence="1">
    <location>
        <begin position="12"/>
        <end position="30"/>
    </location>
</feature>
<proteinExistence type="predicted"/>
<dbReference type="EMBL" id="JACSQA010000001">
    <property type="protein sequence ID" value="MBD8025177.1"/>
    <property type="molecule type" value="Genomic_DNA"/>
</dbReference>
<keyword evidence="3" id="KW-1185">Reference proteome</keyword>
<name>A0ABR8X7L3_9BACL</name>
<evidence type="ECO:0000313" key="2">
    <source>
        <dbReference type="EMBL" id="MBD8025177.1"/>
    </source>
</evidence>
<feature type="transmembrane region" description="Helical" evidence="1">
    <location>
        <begin position="81"/>
        <end position="99"/>
    </location>
</feature>
<evidence type="ECO:0000313" key="3">
    <source>
        <dbReference type="Proteomes" id="UP000640930"/>
    </source>
</evidence>
<organism evidence="2 3">
    <name type="scientific">Ureibacillus galli</name>
    <dbReference type="NCBI Taxonomy" id="2762222"/>
    <lineage>
        <taxon>Bacteria</taxon>
        <taxon>Bacillati</taxon>
        <taxon>Bacillota</taxon>
        <taxon>Bacilli</taxon>
        <taxon>Bacillales</taxon>
        <taxon>Caryophanaceae</taxon>
        <taxon>Ureibacillus</taxon>
    </lineage>
</organism>
<evidence type="ECO:0000256" key="1">
    <source>
        <dbReference type="SAM" id="Phobius"/>
    </source>
</evidence>
<feature type="transmembrane region" description="Helical" evidence="1">
    <location>
        <begin position="42"/>
        <end position="60"/>
    </location>
</feature>